<dbReference type="RefSeq" id="WP_086301800.1">
    <property type="nucleotide sequence ID" value="NZ_MZNE01000093.1"/>
</dbReference>
<dbReference type="AlphaFoldDB" id="A0A242NDG4"/>
<dbReference type="InterPro" id="IPR048126">
    <property type="entry name" value="Toxin_VasX"/>
</dbReference>
<dbReference type="InterPro" id="IPR046864">
    <property type="entry name" value="VasX_N"/>
</dbReference>
<proteinExistence type="predicted"/>
<dbReference type="OrthoDB" id="6178961at2"/>
<dbReference type="Proteomes" id="UP000194800">
    <property type="component" value="Unassembled WGS sequence"/>
</dbReference>
<reference evidence="6 7" key="1">
    <citation type="submission" date="2017-03" db="EMBL/GenBank/DDBJ databases">
        <title>Comparative genomics of honeybee gut symbionts reveal geographically distinct and subgroup specific antibiotic resistance.</title>
        <authorList>
            <person name="Ludvigsen J."/>
            <person name="Porcellato D."/>
            <person name="Labee-Lund T.M."/>
            <person name="Amdam G.V."/>
            <person name="Rudi K."/>
        </authorList>
    </citation>
    <scope>NUCLEOTIDE SEQUENCE [LARGE SCALE GENOMIC DNA]</scope>
    <source>
        <strain evidence="4 7">A-7-12</strain>
        <strain evidence="5 6">A-9-12</strain>
    </source>
</reference>
<feature type="transmembrane region" description="Helical" evidence="2">
    <location>
        <begin position="958"/>
        <end position="976"/>
    </location>
</feature>
<protein>
    <recommendedName>
        <fullName evidence="3">Toxin VasX N-terminal region domain-containing protein</fullName>
    </recommendedName>
</protein>
<keyword evidence="1" id="KW-0175">Coiled coil</keyword>
<evidence type="ECO:0000313" key="7">
    <source>
        <dbReference type="Proteomes" id="UP000194977"/>
    </source>
</evidence>
<name>A0A242NDG4_9GAMM</name>
<dbReference type="NCBIfam" id="NF041559">
    <property type="entry name" value="BTH_I2691_fam"/>
    <property type="match status" value="1"/>
</dbReference>
<evidence type="ECO:0000313" key="6">
    <source>
        <dbReference type="Proteomes" id="UP000194800"/>
    </source>
</evidence>
<keyword evidence="2" id="KW-1133">Transmembrane helix</keyword>
<keyword evidence="6" id="KW-1185">Reference proteome</keyword>
<keyword evidence="2" id="KW-0472">Membrane</keyword>
<evidence type="ECO:0000256" key="2">
    <source>
        <dbReference type="SAM" id="Phobius"/>
    </source>
</evidence>
<sequence length="1213" mass="139380">MTDKQCGCQTQGIAILPVRYTVIPNYLNVDTPLWANLDAVTKVRLAIDYKYHVRSLRSGFLYIYLPNEIGDEKWQIYTIDDNGNLFKQHSINTAKTAKEIENEGGFRCPNLANNPTHNKFITIPNPEEQKKIYIAFSEFIWADELIEICENNPEQRMQSIDTKDWKGNQEKISISATNATQKNIEKILDFNPTFEQTKLPYDDNEKVNVKNFIKDYSDKTKLQKHIYNDNLSYDKKGINQKTGGGGFVAYGFDNAVLNKNTTCIPWTKQQGQAKSVAYTMKRYCQGYSPVLIAIDDPVGIAYELNGYFTEIYAKDSQYRQERELEFDSLSSYEFATQILIQQDIKRDLENHYSQNPYFEWIMQNKQLPDSSSMPVFSIYNQLSILINHELYGKTYAFRQRIQMLIGKEFDTSLPPIGYGKSYYQLDKNYFLYGKNKNRFDREGRTANAIYPQYIDLTPEQKVLVTNKAQSSIEQYADMLLNDFDVHKQDYINESKSYIDSIYKKYSKCLNPENFNKQYKSLQDKISEIATERAIQNIEWILQSSFYQHMKDLDGNIWYEVVATNDQTKDELDNQAEIDLAKSDNDITDEEAQKISAKVNPYGVIYSEVVDRCTAGLELTEIGKKQIELLFNHSNAKKDTSKSIMLRGLANNNDMILKDIQTILEKIENTKEDVKVDEVYGTTKLGKLAAYYKKIQGFTNAVQKYEDELKKAKEAISKNKSILKDAKKLGIKIPNNDRLLKIMTSNPMLKMNNLALRFANEMFHPLNIATRRINASLCFMFHGSLFGIPKYGSKIYCKSVEKMNDIILNTALQMGEPGNSVRQLTSEEKDNILNYKKQYKQARAEHNRLNELKFNEKYADTLTKLKKSNLEDIETVNIKEPNASKGFKDVRLALFIAIFEVYNWGVLFNKRQELKNDDFWNGEMIGSTLALSAIASELLFQFTKVSMGSETVIAGRMKVLSGFLGATTGLFVSYMRFSKGLEERSEGHYGLASLNILNSALYLFNAGLSFGAAVTYHVPWMERILLKKAIRKQLVEEVINRALSVYAVKYLAKRIGLLGTTLWIGIIIMLLDVLIEYLTDNDLEKYLKYSALGTENQGSNSYATIEDQQTAFKNVLKDTFGITESILQSNNQNNNQSNNQNNNQQKKQLNNKDFTEEDALLLIKNDFKKQKAYREGLLTDVAKQKALAELFKQQYEYNNVNGYSIGDIFSGKMN</sequence>
<dbReference type="EMBL" id="NART01000107">
    <property type="protein sequence ID" value="OTQ08131.1"/>
    <property type="molecule type" value="Genomic_DNA"/>
</dbReference>
<dbReference type="Proteomes" id="UP000194977">
    <property type="component" value="Unassembled WGS sequence"/>
</dbReference>
<dbReference type="Pfam" id="PF20249">
    <property type="entry name" value="VasX_N"/>
    <property type="match status" value="1"/>
</dbReference>
<dbReference type="EMBL" id="NARP01000057">
    <property type="protein sequence ID" value="OTP97675.1"/>
    <property type="molecule type" value="Genomic_DNA"/>
</dbReference>
<feature type="domain" description="Toxin VasX N-terminal region" evidence="3">
    <location>
        <begin position="6"/>
        <end position="165"/>
    </location>
</feature>
<feature type="coiled-coil region" evidence="1">
    <location>
        <begin position="824"/>
        <end position="851"/>
    </location>
</feature>
<keyword evidence="2" id="KW-0812">Transmembrane</keyword>
<evidence type="ECO:0000259" key="3">
    <source>
        <dbReference type="Pfam" id="PF20249"/>
    </source>
</evidence>
<feature type="coiled-coil region" evidence="1">
    <location>
        <begin position="656"/>
        <end position="721"/>
    </location>
</feature>
<feature type="transmembrane region" description="Helical" evidence="2">
    <location>
        <begin position="1054"/>
        <end position="1077"/>
    </location>
</feature>
<evidence type="ECO:0000313" key="5">
    <source>
        <dbReference type="EMBL" id="OTQ08131.1"/>
    </source>
</evidence>
<organism evidence="4 7">
    <name type="scientific">Gilliamella apicola</name>
    <dbReference type="NCBI Taxonomy" id="1196095"/>
    <lineage>
        <taxon>Bacteria</taxon>
        <taxon>Pseudomonadati</taxon>
        <taxon>Pseudomonadota</taxon>
        <taxon>Gammaproteobacteria</taxon>
        <taxon>Orbales</taxon>
        <taxon>Orbaceae</taxon>
        <taxon>Gilliamella</taxon>
    </lineage>
</organism>
<gene>
    <name evidence="5" type="ORF">B6C91_13290</name>
    <name evidence="4" type="ORF">B6D08_13925</name>
</gene>
<dbReference type="CDD" id="cd20707">
    <property type="entry name" value="MIX_III"/>
    <property type="match status" value="1"/>
</dbReference>
<evidence type="ECO:0000256" key="1">
    <source>
        <dbReference type="SAM" id="Coils"/>
    </source>
</evidence>
<evidence type="ECO:0000313" key="4">
    <source>
        <dbReference type="EMBL" id="OTP97675.1"/>
    </source>
</evidence>
<comment type="caution">
    <text evidence="4">The sequence shown here is derived from an EMBL/GenBank/DDBJ whole genome shotgun (WGS) entry which is preliminary data.</text>
</comment>
<accession>A0A242NDG4</accession>
<feature type="transmembrane region" description="Helical" evidence="2">
    <location>
        <begin position="988"/>
        <end position="1015"/>
    </location>
</feature>